<feature type="coiled-coil region" evidence="1">
    <location>
        <begin position="310"/>
        <end position="337"/>
    </location>
</feature>
<dbReference type="STRING" id="1316194.A0A1Q5UQV0"/>
<evidence type="ECO:0000313" key="2">
    <source>
        <dbReference type="EMBL" id="OKP14857.1"/>
    </source>
</evidence>
<evidence type="ECO:0000256" key="1">
    <source>
        <dbReference type="SAM" id="Coils"/>
    </source>
</evidence>
<dbReference type="PANTHER" id="PTHR34365:SF7">
    <property type="entry name" value="GLYCINE-RICH DOMAIN-CONTAINING PROTEIN 1"/>
    <property type="match status" value="1"/>
</dbReference>
<dbReference type="InterPro" id="IPR009836">
    <property type="entry name" value="GRDP-like"/>
</dbReference>
<accession>A0A1Q5UQV0</accession>
<evidence type="ECO:0000313" key="3">
    <source>
        <dbReference type="Proteomes" id="UP000186955"/>
    </source>
</evidence>
<gene>
    <name evidence="2" type="ORF">PENSUB_5453</name>
</gene>
<dbReference type="AlphaFoldDB" id="A0A1Q5UQV0"/>
<dbReference type="EMBL" id="MNBE01000056">
    <property type="protein sequence ID" value="OKP14857.1"/>
    <property type="molecule type" value="Genomic_DNA"/>
</dbReference>
<keyword evidence="3" id="KW-1185">Reference proteome</keyword>
<dbReference type="Pfam" id="PF07173">
    <property type="entry name" value="GRDP-like"/>
    <property type="match status" value="1"/>
</dbReference>
<comment type="caution">
    <text evidence="2">The sequence shown here is derived from an EMBL/GenBank/DDBJ whole genome shotgun (WGS) entry which is preliminary data.</text>
</comment>
<name>A0A1Q5UQV0_9EURO</name>
<sequence length="513" mass="59190">MRSINTDKASERVWMKEYPDLSYQAVEFTPAGDHVYITTENIMDIYNYKCGSKHCTKKGAYVIRMTEWSKYRVGRAKLICPGCKTTFTNRPTEPHTLLELSRFAFGFPVFNLWDSPQRQFGNQGFVDRILALTQVQGLMPDHIFRYLKFLQLMKESKSILVPTLDIDLLWHTHQLSPVAYDRYCKTHVGRQINHVDTIRTTKRSTGQDDTARLWAMRYGESYFDPENKAKTIEIERRKAIYKQKQEDMGAKLAAYDYNHQYLKKELDKASGRFATKQASIRDAHTAASVVGAAVAGVETAKQSVKPALRLLELRYYRKSQREQLRELEDKRQSLAEEYIHKWREVETLEHEGRDVWREQELRNKEWEEAQKERQLLEQRLALEVTLAAEAIWQFNVDGGDRHDDQPQQQCQEDRYDGSWCSIVPSEVQHSLQDMQDIQDIQDMQDMQDWQDWQDLQDLQDLQDWQDIQHIQDILGAAAAAAADAAAATAGEADAAAADAADAADAVVVNPCTE</sequence>
<proteinExistence type="predicted"/>
<reference evidence="2 3" key="1">
    <citation type="submission" date="2016-10" db="EMBL/GenBank/DDBJ databases">
        <title>Genome sequence of the ascomycete fungus Penicillium subrubescens.</title>
        <authorList>
            <person name="De Vries R.P."/>
            <person name="Peng M."/>
            <person name="Dilokpimol A."/>
            <person name="Hilden K."/>
            <person name="Makela M.R."/>
            <person name="Grigoriev I."/>
            <person name="Riley R."/>
            <person name="Granchi Z."/>
        </authorList>
    </citation>
    <scope>NUCLEOTIDE SEQUENCE [LARGE SCALE GENOMIC DNA]</scope>
    <source>
        <strain evidence="2 3">CBS 132785</strain>
    </source>
</reference>
<dbReference type="PANTHER" id="PTHR34365">
    <property type="entry name" value="ENOLASE (DUF1399)"/>
    <property type="match status" value="1"/>
</dbReference>
<dbReference type="Proteomes" id="UP000186955">
    <property type="component" value="Unassembled WGS sequence"/>
</dbReference>
<protein>
    <submittedName>
        <fullName evidence="2">Uncharacterized protein</fullName>
    </submittedName>
</protein>
<organism evidence="2 3">
    <name type="scientific">Penicillium subrubescens</name>
    <dbReference type="NCBI Taxonomy" id="1316194"/>
    <lineage>
        <taxon>Eukaryota</taxon>
        <taxon>Fungi</taxon>
        <taxon>Dikarya</taxon>
        <taxon>Ascomycota</taxon>
        <taxon>Pezizomycotina</taxon>
        <taxon>Eurotiomycetes</taxon>
        <taxon>Eurotiomycetidae</taxon>
        <taxon>Eurotiales</taxon>
        <taxon>Aspergillaceae</taxon>
        <taxon>Penicillium</taxon>
    </lineage>
</organism>
<keyword evidence="1" id="KW-0175">Coiled coil</keyword>